<keyword evidence="2" id="KW-1185">Reference proteome</keyword>
<evidence type="ECO:0000313" key="1">
    <source>
        <dbReference type="EMBL" id="KAK4661524.1"/>
    </source>
</evidence>
<comment type="caution">
    <text evidence="1">The sequence shown here is derived from an EMBL/GenBank/DDBJ whole genome shotgun (WGS) entry which is preliminary data.</text>
</comment>
<dbReference type="GeneID" id="87926679"/>
<dbReference type="RefSeq" id="XP_062761490.1">
    <property type="nucleotide sequence ID" value="XM_062906431.1"/>
</dbReference>
<evidence type="ECO:0000313" key="2">
    <source>
        <dbReference type="Proteomes" id="UP001326199"/>
    </source>
</evidence>
<dbReference type="Proteomes" id="UP001326199">
    <property type="component" value="Unassembled WGS sequence"/>
</dbReference>
<dbReference type="EMBL" id="JAFFHB010000009">
    <property type="protein sequence ID" value="KAK4661524.1"/>
    <property type="molecule type" value="Genomic_DNA"/>
</dbReference>
<gene>
    <name evidence="1" type="ORF">QC763_0103910</name>
</gene>
<proteinExistence type="predicted"/>
<reference evidence="1 2" key="1">
    <citation type="journal article" date="2023" name="bioRxiv">
        <title>High-quality genome assemblies of four members of thePodospora anserinaspecies complex.</title>
        <authorList>
            <person name="Ament-Velasquez S.L."/>
            <person name="Vogan A.A."/>
            <person name="Wallerman O."/>
            <person name="Hartmann F."/>
            <person name="Gautier V."/>
            <person name="Silar P."/>
            <person name="Giraud T."/>
            <person name="Johannesson H."/>
        </authorList>
    </citation>
    <scope>NUCLEOTIDE SEQUENCE [LARGE SCALE GENOMIC DNA]</scope>
    <source>
        <strain evidence="1 2">CBS 411.78</strain>
    </source>
</reference>
<sequence>MHVPRNIQASGRLIYRDLSRPAQALKFGEWGLCNRAGWQHPAVARFVSIELHRRLISQPSQGSGIYILPYIQQIIQKHRLSYLSPFMVDLQVQH</sequence>
<organism evidence="1 2">
    <name type="scientific">Podospora pseudopauciseta</name>
    <dbReference type="NCBI Taxonomy" id="2093780"/>
    <lineage>
        <taxon>Eukaryota</taxon>
        <taxon>Fungi</taxon>
        <taxon>Dikarya</taxon>
        <taxon>Ascomycota</taxon>
        <taxon>Pezizomycotina</taxon>
        <taxon>Sordariomycetes</taxon>
        <taxon>Sordariomycetidae</taxon>
        <taxon>Sordariales</taxon>
        <taxon>Podosporaceae</taxon>
        <taxon>Podospora</taxon>
    </lineage>
</organism>
<accession>A0ABR0H0Y1</accession>
<protein>
    <submittedName>
        <fullName evidence="1">Uncharacterized protein</fullName>
    </submittedName>
</protein>
<name>A0ABR0H0Y1_9PEZI</name>